<dbReference type="Proteomes" id="UP001054945">
    <property type="component" value="Unassembled WGS sequence"/>
</dbReference>
<accession>A0AAV4UT94</accession>
<sequence length="112" mass="13571">MYRGIQYSTSSKNYTAITYMYKRNQCRNRDERRKKLKIDTYFPSRPPMQLRSLKIFDPNVFGLTNFFPPIAFHISQRYASRKIDISLLSQDLHRLFVILSRKEIHLIKFLFM</sequence>
<name>A0AAV4UT94_CAEEX</name>
<organism evidence="1 2">
    <name type="scientific">Caerostris extrusa</name>
    <name type="common">Bark spider</name>
    <name type="synonym">Caerostris bankana</name>
    <dbReference type="NCBI Taxonomy" id="172846"/>
    <lineage>
        <taxon>Eukaryota</taxon>
        <taxon>Metazoa</taxon>
        <taxon>Ecdysozoa</taxon>
        <taxon>Arthropoda</taxon>
        <taxon>Chelicerata</taxon>
        <taxon>Arachnida</taxon>
        <taxon>Araneae</taxon>
        <taxon>Araneomorphae</taxon>
        <taxon>Entelegynae</taxon>
        <taxon>Araneoidea</taxon>
        <taxon>Araneidae</taxon>
        <taxon>Caerostris</taxon>
    </lineage>
</organism>
<keyword evidence="2" id="KW-1185">Reference proteome</keyword>
<reference evidence="1 2" key="1">
    <citation type="submission" date="2021-06" db="EMBL/GenBank/DDBJ databases">
        <title>Caerostris extrusa draft genome.</title>
        <authorList>
            <person name="Kono N."/>
            <person name="Arakawa K."/>
        </authorList>
    </citation>
    <scope>NUCLEOTIDE SEQUENCE [LARGE SCALE GENOMIC DNA]</scope>
</reference>
<dbReference type="EMBL" id="BPLR01013433">
    <property type="protein sequence ID" value="GIY61131.1"/>
    <property type="molecule type" value="Genomic_DNA"/>
</dbReference>
<comment type="caution">
    <text evidence="1">The sequence shown here is derived from an EMBL/GenBank/DDBJ whole genome shotgun (WGS) entry which is preliminary data.</text>
</comment>
<gene>
    <name evidence="1" type="ORF">CEXT_290501</name>
</gene>
<proteinExistence type="predicted"/>
<dbReference type="AlphaFoldDB" id="A0AAV4UT94"/>
<evidence type="ECO:0000313" key="1">
    <source>
        <dbReference type="EMBL" id="GIY61131.1"/>
    </source>
</evidence>
<protein>
    <submittedName>
        <fullName evidence="1">Uncharacterized protein</fullName>
    </submittedName>
</protein>
<evidence type="ECO:0000313" key="2">
    <source>
        <dbReference type="Proteomes" id="UP001054945"/>
    </source>
</evidence>